<evidence type="ECO:0000313" key="2">
    <source>
        <dbReference type="EMBL" id="SNR74125.1"/>
    </source>
</evidence>
<sequence>MRLIDHHCHGAVTDPLDRARFESLATESDRPAPPGCSMFDSQLGFAVRRWCAPVLDLEPHADPEAYLARRRELGAAEVNRRLLRAADVDMFLVDSGYRPGELLDGPEMAAAAGAEVRGIVRLEAVAEALPEVTAAGFADALSAALDLAVASAVGVKSIVAYRYGLDFDPLPPSRREVARAAGRWLRRGRPRLDDPVLLRHLIWAGVERGLPLQLHVGFGDPDLDLARCDPLLLTGFLRATRDRDVSVMLLHCYPFHRQAGYLAHVFPHVYVDVGLAVNHVGARAPAVVAESLELAPFHKVLYSSDAFGLAELHHLGALAFRQAFETVTGGWVRAGRWSAADATRVGDLVGSGNAQRVYRL</sequence>
<dbReference type="EMBL" id="FZNR01000005">
    <property type="protein sequence ID" value="SNR74125.1"/>
    <property type="molecule type" value="Genomic_DNA"/>
</dbReference>
<protein>
    <recommendedName>
        <fullName evidence="1">Amidohydrolase-related domain-containing protein</fullName>
    </recommendedName>
</protein>
<proteinExistence type="predicted"/>
<dbReference type="RefSeq" id="WP_239138232.1">
    <property type="nucleotide sequence ID" value="NZ_BOMU01000035.1"/>
</dbReference>
<gene>
    <name evidence="2" type="ORF">SAMN06264365_105155</name>
</gene>
<reference evidence="2 3" key="1">
    <citation type="submission" date="2017-06" db="EMBL/GenBank/DDBJ databases">
        <authorList>
            <person name="Kim H.J."/>
            <person name="Triplett B.A."/>
        </authorList>
    </citation>
    <scope>NUCLEOTIDE SEQUENCE [LARGE SCALE GENOMIC DNA]</scope>
    <source>
        <strain evidence="2 3">DSM 43151</strain>
    </source>
</reference>
<evidence type="ECO:0000259" key="1">
    <source>
        <dbReference type="Pfam" id="PF04909"/>
    </source>
</evidence>
<name>A0A238YSN5_9ACTN</name>
<dbReference type="Pfam" id="PF04909">
    <property type="entry name" value="Amidohydro_2"/>
    <property type="match status" value="1"/>
</dbReference>
<dbReference type="GO" id="GO:0016787">
    <property type="term" value="F:hydrolase activity"/>
    <property type="evidence" value="ECO:0007669"/>
    <property type="project" value="InterPro"/>
</dbReference>
<dbReference type="AlphaFoldDB" id="A0A238YSN5"/>
<dbReference type="PANTHER" id="PTHR43383:SF2">
    <property type="entry name" value="AMIDOHYDROLASE 2 FAMILY PROTEIN"/>
    <property type="match status" value="1"/>
</dbReference>
<feature type="domain" description="Amidohydrolase-related" evidence="1">
    <location>
        <begin position="187"/>
        <end position="360"/>
    </location>
</feature>
<dbReference type="SUPFAM" id="SSF51556">
    <property type="entry name" value="Metallo-dependent hydrolases"/>
    <property type="match status" value="1"/>
</dbReference>
<dbReference type="InterPro" id="IPR032466">
    <property type="entry name" value="Metal_Hydrolase"/>
</dbReference>
<dbReference type="InterPro" id="IPR006680">
    <property type="entry name" value="Amidohydro-rel"/>
</dbReference>
<keyword evidence="3" id="KW-1185">Reference proteome</keyword>
<dbReference type="PANTHER" id="PTHR43383">
    <property type="entry name" value="NODULIN 6"/>
    <property type="match status" value="1"/>
</dbReference>
<evidence type="ECO:0000313" key="3">
    <source>
        <dbReference type="Proteomes" id="UP000198415"/>
    </source>
</evidence>
<accession>A0A238YSN5</accession>
<organism evidence="2 3">
    <name type="scientific">Actinoplanes regularis</name>
    <dbReference type="NCBI Taxonomy" id="52697"/>
    <lineage>
        <taxon>Bacteria</taxon>
        <taxon>Bacillati</taxon>
        <taxon>Actinomycetota</taxon>
        <taxon>Actinomycetes</taxon>
        <taxon>Micromonosporales</taxon>
        <taxon>Micromonosporaceae</taxon>
        <taxon>Actinoplanes</taxon>
    </lineage>
</organism>
<dbReference type="Gene3D" id="3.20.20.140">
    <property type="entry name" value="Metal-dependent hydrolases"/>
    <property type="match status" value="1"/>
</dbReference>
<dbReference type="Proteomes" id="UP000198415">
    <property type="component" value="Unassembled WGS sequence"/>
</dbReference>